<dbReference type="OrthoDB" id="27683at2759"/>
<feature type="region of interest" description="Disordered" evidence="1">
    <location>
        <begin position="332"/>
        <end position="361"/>
    </location>
</feature>
<reference evidence="3" key="2">
    <citation type="submission" date="2021-02" db="EMBL/GenBank/DDBJ databases">
        <authorList>
            <person name="Kimball J.A."/>
            <person name="Haas M.W."/>
            <person name="Macchietto M."/>
            <person name="Kono T."/>
            <person name="Duquette J."/>
            <person name="Shao M."/>
        </authorList>
    </citation>
    <scope>NUCLEOTIDE SEQUENCE</scope>
    <source>
        <tissue evidence="3">Fresh leaf tissue</tissue>
    </source>
</reference>
<dbReference type="Proteomes" id="UP000729402">
    <property type="component" value="Unassembled WGS sequence"/>
</dbReference>
<protein>
    <recommendedName>
        <fullName evidence="2">Glucosyltransferase 24 catalytic domain-containing protein</fullName>
    </recommendedName>
</protein>
<dbReference type="AlphaFoldDB" id="A0A8J5WN25"/>
<dbReference type="InterPro" id="IPR040497">
    <property type="entry name" value="Glyco_transf_24"/>
</dbReference>
<reference evidence="3" key="1">
    <citation type="journal article" date="2021" name="bioRxiv">
        <title>Whole Genome Assembly and Annotation of Northern Wild Rice, Zizania palustris L., Supports a Whole Genome Duplication in the Zizania Genus.</title>
        <authorList>
            <person name="Haas M."/>
            <person name="Kono T."/>
            <person name="Macchietto M."/>
            <person name="Millas R."/>
            <person name="McGilp L."/>
            <person name="Shao M."/>
            <person name="Duquette J."/>
            <person name="Hirsch C.N."/>
            <person name="Kimball J."/>
        </authorList>
    </citation>
    <scope>NUCLEOTIDE SEQUENCE</scope>
    <source>
        <tissue evidence="3">Fresh leaf tissue</tissue>
    </source>
</reference>
<dbReference type="GO" id="GO:0003980">
    <property type="term" value="F:UDP-glucose:glycoprotein glucosyltransferase activity"/>
    <property type="evidence" value="ECO:0007669"/>
    <property type="project" value="InterPro"/>
</dbReference>
<dbReference type="GO" id="GO:0051082">
    <property type="term" value="F:unfolded protein binding"/>
    <property type="evidence" value="ECO:0007669"/>
    <property type="project" value="TreeGrafter"/>
</dbReference>
<accession>A0A8J5WN25</accession>
<dbReference type="GO" id="GO:0005783">
    <property type="term" value="C:endoplasmic reticulum"/>
    <property type="evidence" value="ECO:0007669"/>
    <property type="project" value="TreeGrafter"/>
</dbReference>
<dbReference type="CDD" id="cd06432">
    <property type="entry name" value="GT8_HUGT1_C_like"/>
    <property type="match status" value="1"/>
</dbReference>
<evidence type="ECO:0000256" key="1">
    <source>
        <dbReference type="SAM" id="MobiDB-lite"/>
    </source>
</evidence>
<feature type="compositionally biased region" description="Basic and acidic residues" evidence="1">
    <location>
        <begin position="351"/>
        <end position="361"/>
    </location>
</feature>
<keyword evidence="4" id="KW-1185">Reference proteome</keyword>
<name>A0A8J5WN25_ZIZPA</name>
<evidence type="ECO:0000313" key="4">
    <source>
        <dbReference type="Proteomes" id="UP000729402"/>
    </source>
</evidence>
<proteinExistence type="predicted"/>
<dbReference type="FunFam" id="3.90.550.10:FF:000054">
    <property type="entry name" value="UDP-glucose:glycoprotein glucosyltransferase 1"/>
    <property type="match status" value="1"/>
</dbReference>
<dbReference type="GO" id="GO:0018279">
    <property type="term" value="P:protein N-linked glycosylation via asparagine"/>
    <property type="evidence" value="ECO:0007669"/>
    <property type="project" value="TreeGrafter"/>
</dbReference>
<dbReference type="PANTHER" id="PTHR11226">
    <property type="entry name" value="UDP-GLUCOSE GLYCOPROTEIN:GLUCOSYLTRANSFERASE"/>
    <property type="match status" value="1"/>
</dbReference>
<feature type="domain" description="Glucosyltransferase 24 catalytic" evidence="2">
    <location>
        <begin position="57"/>
        <end position="323"/>
    </location>
</feature>
<dbReference type="EMBL" id="JAAALK010000080">
    <property type="protein sequence ID" value="KAG8091942.1"/>
    <property type="molecule type" value="Genomic_DNA"/>
</dbReference>
<organism evidence="3 4">
    <name type="scientific">Zizania palustris</name>
    <name type="common">Northern wild rice</name>
    <dbReference type="NCBI Taxonomy" id="103762"/>
    <lineage>
        <taxon>Eukaryota</taxon>
        <taxon>Viridiplantae</taxon>
        <taxon>Streptophyta</taxon>
        <taxon>Embryophyta</taxon>
        <taxon>Tracheophyta</taxon>
        <taxon>Spermatophyta</taxon>
        <taxon>Magnoliopsida</taxon>
        <taxon>Liliopsida</taxon>
        <taxon>Poales</taxon>
        <taxon>Poaceae</taxon>
        <taxon>BOP clade</taxon>
        <taxon>Oryzoideae</taxon>
        <taxon>Oryzeae</taxon>
        <taxon>Zizaniinae</taxon>
        <taxon>Zizania</taxon>
    </lineage>
</organism>
<comment type="caution">
    <text evidence="3">The sequence shown here is derived from an EMBL/GenBank/DDBJ whole genome shotgun (WGS) entry which is preliminary data.</text>
</comment>
<gene>
    <name evidence="3" type="ORF">GUJ93_ZPchr0012g19837</name>
</gene>
<dbReference type="InterPro" id="IPR009448">
    <property type="entry name" value="UDP-g_GGtrans"/>
</dbReference>
<dbReference type="PANTHER" id="PTHR11226:SF0">
    <property type="entry name" value="UDP-GLUCOSE:GLYCOPROTEIN GLUCOSYLTRANSFERASE"/>
    <property type="match status" value="1"/>
</dbReference>
<dbReference type="Pfam" id="PF18404">
    <property type="entry name" value="Glyco_transf_24"/>
    <property type="match status" value="1"/>
</dbReference>
<sequence>MKLETSFICKTFFMQDNKGWNTNLLKWASSFISGDASPKKKDEEITDLQDARRGETINIFSVASGHLYERFLKIMILSVLKKTQRPVKFWFIKNYLSPQFKDVIPHMAQEYGFEYELITYKWPTWLHKQKEKQRIIWAYKILFLDVIFPLSLRKVIFVDADQIVRADMGELYDMNLKGHPLAYTPFCDNNKEMDGYRFWKQGFWKDHLRGRPYHISALYVVDLAKFRQTAAGDTLRVVYETLSKDPNSLSNLDQDLPNYAQHTVPIFSLPQEWLWCESWCGNATKARAKTIDLCNNPMTKEPKLQGARRIVPEWVDLDSEASQFTARILEDNLESAEVTSPPSDTPEPDDKDTNQHFKDEL</sequence>
<dbReference type="GO" id="GO:0036503">
    <property type="term" value="P:ERAD pathway"/>
    <property type="evidence" value="ECO:0007669"/>
    <property type="project" value="TreeGrafter"/>
</dbReference>
<evidence type="ECO:0000259" key="2">
    <source>
        <dbReference type="Pfam" id="PF18404"/>
    </source>
</evidence>
<evidence type="ECO:0000313" key="3">
    <source>
        <dbReference type="EMBL" id="KAG8091942.1"/>
    </source>
</evidence>